<protein>
    <submittedName>
        <fullName evidence="2">Uncharacterized protein</fullName>
    </submittedName>
</protein>
<organism evidence="2 3">
    <name type="scientific">Xylaria bambusicola</name>
    <dbReference type="NCBI Taxonomy" id="326684"/>
    <lineage>
        <taxon>Eukaryota</taxon>
        <taxon>Fungi</taxon>
        <taxon>Dikarya</taxon>
        <taxon>Ascomycota</taxon>
        <taxon>Pezizomycotina</taxon>
        <taxon>Sordariomycetes</taxon>
        <taxon>Xylariomycetidae</taxon>
        <taxon>Xylariales</taxon>
        <taxon>Xylariaceae</taxon>
        <taxon>Xylaria</taxon>
    </lineage>
</organism>
<reference evidence="2 3" key="1">
    <citation type="submission" date="2023-10" db="EMBL/GenBank/DDBJ databases">
        <title>Draft genome sequence of Xylaria bambusicola isolate GMP-LS, the root and basal stem rot pathogen of sugarcane in Indonesia.</title>
        <authorList>
            <person name="Selvaraj P."/>
            <person name="Muralishankar V."/>
            <person name="Muruganantham S."/>
            <person name="Sp S."/>
            <person name="Haryani S."/>
            <person name="Lau K.J.X."/>
            <person name="Naqvi N.I."/>
        </authorList>
    </citation>
    <scope>NUCLEOTIDE SEQUENCE [LARGE SCALE GENOMIC DNA]</scope>
    <source>
        <strain evidence="2">GMP-LS</strain>
    </source>
</reference>
<feature type="transmembrane region" description="Helical" evidence="1">
    <location>
        <begin position="47"/>
        <end position="65"/>
    </location>
</feature>
<dbReference type="EMBL" id="JAWHQM010000112">
    <property type="protein sequence ID" value="KAK5637372.1"/>
    <property type="molecule type" value="Genomic_DNA"/>
</dbReference>
<comment type="caution">
    <text evidence="2">The sequence shown here is derived from an EMBL/GenBank/DDBJ whole genome shotgun (WGS) entry which is preliminary data.</text>
</comment>
<keyword evidence="3" id="KW-1185">Reference proteome</keyword>
<keyword evidence="1" id="KW-0812">Transmembrane</keyword>
<gene>
    <name evidence="2" type="ORF">RRF57_013084</name>
</gene>
<dbReference type="AlphaFoldDB" id="A0AAN7ZB93"/>
<accession>A0AAN7ZB93</accession>
<proteinExistence type="predicted"/>
<sequence length="91" mass="9943">MTIDTSLEMTSFDPSTIPQPALGAHHSFLSMNYICQTPQMKPPATQALAILIVDLVLLQAIWMAYKFILDTVVSKQGDPSLKYCEGVSGVI</sequence>
<keyword evidence="1" id="KW-1133">Transmembrane helix</keyword>
<evidence type="ECO:0000313" key="3">
    <source>
        <dbReference type="Proteomes" id="UP001305414"/>
    </source>
</evidence>
<keyword evidence="1" id="KW-0472">Membrane</keyword>
<evidence type="ECO:0000313" key="2">
    <source>
        <dbReference type="EMBL" id="KAK5637372.1"/>
    </source>
</evidence>
<dbReference type="Proteomes" id="UP001305414">
    <property type="component" value="Unassembled WGS sequence"/>
</dbReference>
<name>A0AAN7ZB93_9PEZI</name>
<evidence type="ECO:0000256" key="1">
    <source>
        <dbReference type="SAM" id="Phobius"/>
    </source>
</evidence>